<reference evidence="2" key="2">
    <citation type="journal article" date="2007" name="Science">
        <title>Draft genome sequence of the sexually transmitted pathogen Trichomonas vaginalis.</title>
        <authorList>
            <person name="Carlton J.M."/>
            <person name="Hirt R.P."/>
            <person name="Silva J.C."/>
            <person name="Delcher A.L."/>
            <person name="Schatz M."/>
            <person name="Zhao Q."/>
            <person name="Wortman J.R."/>
            <person name="Bidwell S.L."/>
            <person name="Alsmark U.C.M."/>
            <person name="Besteiro S."/>
            <person name="Sicheritz-Ponten T."/>
            <person name="Noel C.J."/>
            <person name="Dacks J.B."/>
            <person name="Foster P.G."/>
            <person name="Simillion C."/>
            <person name="Van de Peer Y."/>
            <person name="Miranda-Saavedra D."/>
            <person name="Barton G.J."/>
            <person name="Westrop G.D."/>
            <person name="Mueller S."/>
            <person name="Dessi D."/>
            <person name="Fiori P.L."/>
            <person name="Ren Q."/>
            <person name="Paulsen I."/>
            <person name="Zhang H."/>
            <person name="Bastida-Corcuera F.D."/>
            <person name="Simoes-Barbosa A."/>
            <person name="Brown M.T."/>
            <person name="Hayes R.D."/>
            <person name="Mukherjee M."/>
            <person name="Okumura C.Y."/>
            <person name="Schneider R."/>
            <person name="Smith A.J."/>
            <person name="Vanacova S."/>
            <person name="Villalvazo M."/>
            <person name="Haas B.J."/>
            <person name="Pertea M."/>
            <person name="Feldblyum T.V."/>
            <person name="Utterback T.R."/>
            <person name="Shu C.L."/>
            <person name="Osoegawa K."/>
            <person name="de Jong P.J."/>
            <person name="Hrdy I."/>
            <person name="Horvathova L."/>
            <person name="Zubacova Z."/>
            <person name="Dolezal P."/>
            <person name="Malik S.B."/>
            <person name="Logsdon J.M. Jr."/>
            <person name="Henze K."/>
            <person name="Gupta A."/>
            <person name="Wang C.C."/>
            <person name="Dunne R.L."/>
            <person name="Upcroft J.A."/>
            <person name="Upcroft P."/>
            <person name="White O."/>
            <person name="Salzberg S.L."/>
            <person name="Tang P."/>
            <person name="Chiu C.-H."/>
            <person name="Lee Y.-S."/>
            <person name="Embley T.M."/>
            <person name="Coombs G.H."/>
            <person name="Mottram J.C."/>
            <person name="Tachezy J."/>
            <person name="Fraser-Liggett C.M."/>
            <person name="Johnson P.J."/>
        </authorList>
    </citation>
    <scope>NUCLEOTIDE SEQUENCE [LARGE SCALE GENOMIC DNA]</scope>
    <source>
        <strain evidence="2">G3</strain>
    </source>
</reference>
<dbReference type="SMR" id="A2EX52"/>
<dbReference type="OMA" id="MIQAVIH"/>
<dbReference type="PRINTS" id="PR00449">
    <property type="entry name" value="RASTRNSFRMNG"/>
</dbReference>
<dbReference type="SMART" id="SM00174">
    <property type="entry name" value="RHO"/>
    <property type="match status" value="1"/>
</dbReference>
<dbReference type="GO" id="GO:0003924">
    <property type="term" value="F:GTPase activity"/>
    <property type="evidence" value="ECO:0000318"/>
    <property type="project" value="GO_Central"/>
</dbReference>
<dbReference type="SMART" id="SM00175">
    <property type="entry name" value="RAB"/>
    <property type="match status" value="1"/>
</dbReference>
<dbReference type="PROSITE" id="PS51421">
    <property type="entry name" value="RAS"/>
    <property type="match status" value="1"/>
</dbReference>
<dbReference type="EMBL" id="DS113525">
    <property type="protein sequence ID" value="EAY02772.1"/>
    <property type="molecule type" value="Genomic_DNA"/>
</dbReference>
<keyword evidence="3" id="KW-1185">Reference proteome</keyword>
<dbReference type="STRING" id="5722.A2EX52"/>
<dbReference type="GO" id="GO:0042147">
    <property type="term" value="P:retrograde transport, endosome to Golgi"/>
    <property type="evidence" value="ECO:0000318"/>
    <property type="project" value="GO_Central"/>
</dbReference>
<sequence length="194" mass="21521">MIDSPFRIATIGESSVGKTSIIRIVSGDKFDATESTTAGVDFGQIIKKVDGKTATLEIWDTAGQERFRSLVPVYCRNVNAALAVFDISAPESFAKLGSWIELFKSLGDDRRLVFIVANKLDLLNENSVDLEKAKEWAQERNYMFFQVSAKTGQGLDEMIQAVIHSLFEAFPGHNDISGIQVEYDAEKKKKNCSC</sequence>
<dbReference type="RefSeq" id="XP_001314995.1">
    <property type="nucleotide sequence ID" value="XM_001314960.1"/>
</dbReference>
<protein>
    <submittedName>
        <fullName evidence="2">Small GTP-binding protein, putative</fullName>
    </submittedName>
</protein>
<dbReference type="VEuPathDB" id="TrichDB:TVAG_370000"/>
<keyword evidence="1" id="KW-0547">Nucleotide-binding</keyword>
<dbReference type="GO" id="GO:0006890">
    <property type="term" value="P:retrograde vesicle-mediated transport, Golgi to endoplasmic reticulum"/>
    <property type="evidence" value="ECO:0000318"/>
    <property type="project" value="GO_Central"/>
</dbReference>
<dbReference type="FunFam" id="3.40.50.300:FF:001204">
    <property type="entry name" value="Small GTP-binding protein, putative"/>
    <property type="match status" value="1"/>
</dbReference>
<dbReference type="GO" id="GO:0005794">
    <property type="term" value="C:Golgi apparatus"/>
    <property type="evidence" value="ECO:0000318"/>
    <property type="project" value="GO_Central"/>
</dbReference>
<dbReference type="SUPFAM" id="SSF52540">
    <property type="entry name" value="P-loop containing nucleoside triphosphate hydrolases"/>
    <property type="match status" value="1"/>
</dbReference>
<dbReference type="eggNOG" id="KOG0094">
    <property type="taxonomic scope" value="Eukaryota"/>
</dbReference>
<reference evidence="2" key="1">
    <citation type="submission" date="2006-10" db="EMBL/GenBank/DDBJ databases">
        <authorList>
            <person name="Amadeo P."/>
            <person name="Zhao Q."/>
            <person name="Wortman J."/>
            <person name="Fraser-Liggett C."/>
            <person name="Carlton J."/>
        </authorList>
    </citation>
    <scope>NUCLEOTIDE SEQUENCE</scope>
    <source>
        <strain evidence="2">G3</strain>
    </source>
</reference>
<evidence type="ECO:0000256" key="1">
    <source>
        <dbReference type="ARBA" id="ARBA00022741"/>
    </source>
</evidence>
<dbReference type="Proteomes" id="UP000001542">
    <property type="component" value="Unassembled WGS sequence"/>
</dbReference>
<dbReference type="GO" id="GO:0012505">
    <property type="term" value="C:endomembrane system"/>
    <property type="evidence" value="ECO:0000318"/>
    <property type="project" value="GO_Central"/>
</dbReference>
<dbReference type="CDD" id="cd00154">
    <property type="entry name" value="Rab"/>
    <property type="match status" value="1"/>
</dbReference>
<dbReference type="SMART" id="SM00173">
    <property type="entry name" value="RAS"/>
    <property type="match status" value="1"/>
</dbReference>
<dbReference type="PROSITE" id="PS51419">
    <property type="entry name" value="RAB"/>
    <property type="match status" value="1"/>
</dbReference>
<dbReference type="GO" id="GO:0006891">
    <property type="term" value="P:intra-Golgi vesicle-mediated transport"/>
    <property type="evidence" value="ECO:0000318"/>
    <property type="project" value="GO_Central"/>
</dbReference>
<dbReference type="NCBIfam" id="TIGR00231">
    <property type="entry name" value="small_GTP"/>
    <property type="match status" value="1"/>
</dbReference>
<dbReference type="VEuPathDB" id="TrichDB:TVAGG3_0860080"/>
<dbReference type="GO" id="GO:0006886">
    <property type="term" value="P:intracellular protein transport"/>
    <property type="evidence" value="ECO:0000318"/>
    <property type="project" value="GO_Central"/>
</dbReference>
<name>A2EX52_TRIV3</name>
<dbReference type="AlphaFoldDB" id="A2EX52"/>
<evidence type="ECO:0000313" key="2">
    <source>
        <dbReference type="EMBL" id="EAY02772.1"/>
    </source>
</evidence>
<evidence type="ECO:0000313" key="3">
    <source>
        <dbReference type="Proteomes" id="UP000001542"/>
    </source>
</evidence>
<dbReference type="GO" id="GO:0005829">
    <property type="term" value="C:cytosol"/>
    <property type="evidence" value="ECO:0007669"/>
    <property type="project" value="GOC"/>
</dbReference>
<proteinExistence type="predicted"/>
<dbReference type="PANTHER" id="PTHR47978">
    <property type="match status" value="1"/>
</dbReference>
<dbReference type="InterPro" id="IPR005225">
    <property type="entry name" value="Small_GTP-bd"/>
</dbReference>
<dbReference type="InterPro" id="IPR001806">
    <property type="entry name" value="Small_GTPase"/>
</dbReference>
<dbReference type="KEGG" id="tva:4760612"/>
<dbReference type="InParanoid" id="A2EX52"/>
<dbReference type="Pfam" id="PF00071">
    <property type="entry name" value="Ras"/>
    <property type="match status" value="1"/>
</dbReference>
<gene>
    <name evidence="2" type="ORF">TVAG_370000</name>
</gene>
<dbReference type="Gene3D" id="3.40.50.300">
    <property type="entry name" value="P-loop containing nucleotide triphosphate hydrolases"/>
    <property type="match status" value="1"/>
</dbReference>
<dbReference type="GO" id="GO:0005525">
    <property type="term" value="F:GTP binding"/>
    <property type="evidence" value="ECO:0007669"/>
    <property type="project" value="InterPro"/>
</dbReference>
<organism evidence="2 3">
    <name type="scientific">Trichomonas vaginalis (strain ATCC PRA-98 / G3)</name>
    <dbReference type="NCBI Taxonomy" id="412133"/>
    <lineage>
        <taxon>Eukaryota</taxon>
        <taxon>Metamonada</taxon>
        <taxon>Parabasalia</taxon>
        <taxon>Trichomonadida</taxon>
        <taxon>Trichomonadidae</taxon>
        <taxon>Trichomonas</taxon>
    </lineage>
</organism>
<dbReference type="InterPro" id="IPR027417">
    <property type="entry name" value="P-loop_NTPase"/>
</dbReference>
<accession>A2EX52</accession>